<dbReference type="RefSeq" id="XP_003670236.1">
    <property type="nucleotide sequence ID" value="XM_003670188.1"/>
</dbReference>
<dbReference type="Proteomes" id="UP000000689">
    <property type="component" value="Chromosome 5"/>
</dbReference>
<evidence type="ECO:0000256" key="2">
    <source>
        <dbReference type="SAM" id="SignalP"/>
    </source>
</evidence>
<feature type="chain" id="PRO_5003410861" evidence="2">
    <location>
        <begin position="27"/>
        <end position="245"/>
    </location>
</feature>
<organism evidence="3 4">
    <name type="scientific">Naumovozyma dairenensis (strain ATCC 10597 / BCRC 20456 / CBS 421 / NBRC 0211 / NRRL Y-12639)</name>
    <name type="common">Saccharomyces dairenensis</name>
    <dbReference type="NCBI Taxonomy" id="1071378"/>
    <lineage>
        <taxon>Eukaryota</taxon>
        <taxon>Fungi</taxon>
        <taxon>Dikarya</taxon>
        <taxon>Ascomycota</taxon>
        <taxon>Saccharomycotina</taxon>
        <taxon>Saccharomycetes</taxon>
        <taxon>Saccharomycetales</taxon>
        <taxon>Saccharomycetaceae</taxon>
        <taxon>Naumovozyma</taxon>
    </lineage>
</organism>
<protein>
    <submittedName>
        <fullName evidence="3">Uncharacterized protein</fullName>
    </submittedName>
</protein>
<dbReference type="InterPro" id="IPR000992">
    <property type="entry name" value="SRP1_TIP1"/>
</dbReference>
<dbReference type="Pfam" id="PF00660">
    <property type="entry name" value="SRP1_TIP1"/>
    <property type="match status" value="1"/>
</dbReference>
<evidence type="ECO:0000256" key="1">
    <source>
        <dbReference type="SAM" id="MobiDB-lite"/>
    </source>
</evidence>
<dbReference type="GO" id="GO:0000749">
    <property type="term" value="P:response to pheromone triggering conjugation with cellular fusion"/>
    <property type="evidence" value="ECO:0007669"/>
    <property type="project" value="EnsemblFungi"/>
</dbReference>
<dbReference type="OrthoDB" id="4069604at2759"/>
<keyword evidence="2" id="KW-0732">Signal</keyword>
<dbReference type="GeneID" id="11498883"/>
<dbReference type="STRING" id="1071378.G0WB73"/>
<feature type="signal peptide" evidence="2">
    <location>
        <begin position="1"/>
        <end position="26"/>
    </location>
</feature>
<feature type="region of interest" description="Disordered" evidence="1">
    <location>
        <begin position="191"/>
        <end position="222"/>
    </location>
</feature>
<proteinExistence type="predicted"/>
<accession>G0WB73</accession>
<name>G0WB73_NAUDC</name>
<dbReference type="GO" id="GO:0009277">
    <property type="term" value="C:fungal-type cell wall"/>
    <property type="evidence" value="ECO:0007669"/>
    <property type="project" value="EnsemblFungi"/>
</dbReference>
<feature type="compositionally biased region" description="Low complexity" evidence="1">
    <location>
        <begin position="191"/>
        <end position="221"/>
    </location>
</feature>
<dbReference type="HOGENOM" id="CLU_092872_0_0_1"/>
<dbReference type="OMA" id="AFPWYSS"/>
<dbReference type="eggNOG" id="ENOG502S3Y9">
    <property type="taxonomic scope" value="Eukaryota"/>
</dbReference>
<evidence type="ECO:0000313" key="3">
    <source>
        <dbReference type="EMBL" id="CCD24993.1"/>
    </source>
</evidence>
<dbReference type="EMBL" id="HE580271">
    <property type="protein sequence ID" value="CCD24993.1"/>
    <property type="molecule type" value="Genomic_DNA"/>
</dbReference>
<reference evidence="3 4" key="1">
    <citation type="journal article" date="2011" name="Proc. Natl. Acad. Sci. U.S.A.">
        <title>Evolutionary erosion of yeast sex chromosomes by mating-type switching accidents.</title>
        <authorList>
            <person name="Gordon J.L."/>
            <person name="Armisen D."/>
            <person name="Proux-Wera E."/>
            <person name="Oheigeartaigh S.S."/>
            <person name="Byrne K.P."/>
            <person name="Wolfe K.H."/>
        </authorList>
    </citation>
    <scope>NUCLEOTIDE SEQUENCE [LARGE SCALE GENOMIC DNA]</scope>
    <source>
        <strain evidence="4">ATCC 10597 / BCRC 20456 / CBS 421 / NBRC 0211 / NRRL Y-12639</strain>
    </source>
</reference>
<sequence length="245" mass="26555">MQTIHDLFQIITIWTICCIGILKVQAASVTKTSTNGATNTVTSFASQTITNSAQMVSARSEAANVDMPFFMAFLDDFGSQLPQYTSYMAQNHFTLPQAIADYYYHIAFLPDTADLQADIANTFPFNQFQTFITAFPWYSSLLSHASVSTIYLPEDFIENTAINNASIIQTSSSLDAPSSSITSRKASSTISSKSITSSPSSSSFVTTSTTTTTTSSSTTRSNNAANNELKVLNPTIMLLLIGLFL</sequence>
<keyword evidence="4" id="KW-1185">Reference proteome</keyword>
<dbReference type="AlphaFoldDB" id="G0WB73"/>
<dbReference type="KEGG" id="ndi:NDAI_0E01770"/>
<evidence type="ECO:0000313" key="4">
    <source>
        <dbReference type="Proteomes" id="UP000000689"/>
    </source>
</evidence>
<gene>
    <name evidence="3" type="primary">NDAI0E01770</name>
    <name evidence="3" type="ordered locus">NDAI_0E01770</name>
</gene>